<evidence type="ECO:0000313" key="4">
    <source>
        <dbReference type="EMBL" id="ANH22665.1"/>
    </source>
</evidence>
<keyword evidence="2" id="KW-0823">Tryptophan catabolism</keyword>
<dbReference type="AlphaFoldDB" id="A0A173G910"/>
<dbReference type="PANTHER" id="PTHR48081:SF33">
    <property type="entry name" value="KYNURENINE FORMAMIDASE"/>
    <property type="match status" value="1"/>
</dbReference>
<accession>A0A173G910</accession>
<dbReference type="SUPFAM" id="SSF53474">
    <property type="entry name" value="alpha/beta-Hydrolases"/>
    <property type="match status" value="1"/>
</dbReference>
<dbReference type="Pfam" id="PF12697">
    <property type="entry name" value="Abhydrolase_6"/>
    <property type="match status" value="1"/>
</dbReference>
<dbReference type="InterPro" id="IPR000073">
    <property type="entry name" value="AB_hydrolase_1"/>
</dbReference>
<dbReference type="InterPro" id="IPR027519">
    <property type="entry name" value="KFase_ver/fungi-typ"/>
</dbReference>
<dbReference type="PANTHER" id="PTHR48081">
    <property type="entry name" value="AB HYDROLASE SUPERFAMILY PROTEIN C4A8.06C"/>
    <property type="match status" value="1"/>
</dbReference>
<feature type="domain" description="AB hydrolase-1" evidence="3">
    <location>
        <begin position="81"/>
        <end position="332"/>
    </location>
</feature>
<sequence length="344" mass="37688">MGYTPDPSQWCQVGWQEQGHEGDTKTKAPKWWHKPKVPYTRDPNALQHVDVWTAATATTTKTTPQQPPAASWIPPTETLWLIFIHGGAWRDPLVTSDALVPALECLLSAPPSPSPQPVVLASISYSLSPYPRHPTLPSSPDDESRNASHPRHVLDVLEALCFLQTAAGLGSRYVLAGHSCGATLALQAAMRPARWTTVNGGMLPLLLNLRPPRVVLGLNGLYDLPGLCRRPGPRHEAHAPIYQEFTRAAFGDDEQVWADASPALVDDWAAEWPDGQRVILVHSPHDSLVPFAQGQDMRDSLLKTRSARLEVDFVEGHGDHDDVWRQGKGLADALSRAIENFPAG</sequence>
<feature type="non-terminal residue" evidence="4">
    <location>
        <position position="344"/>
    </location>
</feature>
<dbReference type="HAMAP" id="MF_03014">
    <property type="entry name" value="KFase"/>
    <property type="match status" value="1"/>
</dbReference>
<name>A0A173G910_9HYPO</name>
<keyword evidence="1" id="KW-0378">Hydrolase</keyword>
<evidence type="ECO:0000256" key="1">
    <source>
        <dbReference type="ARBA" id="ARBA00022801"/>
    </source>
</evidence>
<dbReference type="ESTHER" id="9hypo-a0a173g910">
    <property type="family name" value="Kynurenine-formamidase"/>
</dbReference>
<dbReference type="EMBL" id="KU202428">
    <property type="protein sequence ID" value="ANH22665.1"/>
    <property type="molecule type" value="Genomic_DNA"/>
</dbReference>
<organism evidence="4">
    <name type="scientific">Hypocrella siamensis</name>
    <dbReference type="NCBI Taxonomy" id="696354"/>
    <lineage>
        <taxon>Eukaryota</taxon>
        <taxon>Fungi</taxon>
        <taxon>Dikarya</taxon>
        <taxon>Ascomycota</taxon>
        <taxon>Pezizomycotina</taxon>
        <taxon>Sordariomycetes</taxon>
        <taxon>Hypocreomycetidae</taxon>
        <taxon>Hypocreales</taxon>
        <taxon>Clavicipitaceae</taxon>
        <taxon>Hypocrella</taxon>
    </lineage>
</organism>
<protein>
    <recommendedName>
        <fullName evidence="3">AB hydrolase-1 domain-containing protein</fullName>
    </recommendedName>
</protein>
<proteinExistence type="inferred from homology"/>
<dbReference type="InterPro" id="IPR029058">
    <property type="entry name" value="AB_hydrolase_fold"/>
</dbReference>
<dbReference type="InterPro" id="IPR050300">
    <property type="entry name" value="GDXG_lipolytic_enzyme"/>
</dbReference>
<dbReference type="GO" id="GO:0004061">
    <property type="term" value="F:arylformamidase activity"/>
    <property type="evidence" value="ECO:0007669"/>
    <property type="project" value="InterPro"/>
</dbReference>
<dbReference type="GO" id="GO:0019441">
    <property type="term" value="P:L-tryptophan catabolic process to kynurenine"/>
    <property type="evidence" value="ECO:0007669"/>
    <property type="project" value="InterPro"/>
</dbReference>
<dbReference type="Gene3D" id="3.40.50.1820">
    <property type="entry name" value="alpha/beta hydrolase"/>
    <property type="match status" value="1"/>
</dbReference>
<reference evidence="4" key="1">
    <citation type="journal article" date="2016" name="BMC Genomics">
        <title>Genome sequence and comparative analysis of clavicipitaceous insect-pathogenic fungus Aschersonia badia with Metarhizium spp.</title>
        <authorList>
            <person name="Agrawal Y."/>
            <person name="Narwani T."/>
            <person name="Subramanian S."/>
        </authorList>
    </citation>
    <scope>NUCLEOTIDE SEQUENCE</scope>
    <source>
        <strain evidence="4">MTCC 10142</strain>
    </source>
</reference>
<evidence type="ECO:0000256" key="2">
    <source>
        <dbReference type="ARBA" id="ARBA00023079"/>
    </source>
</evidence>
<evidence type="ECO:0000259" key="3">
    <source>
        <dbReference type="Pfam" id="PF12697"/>
    </source>
</evidence>